<proteinExistence type="inferred from homology"/>
<protein>
    <recommendedName>
        <fullName evidence="3">cytochrome-c oxidase</fullName>
        <ecNumber evidence="3">7.1.1.9</ecNumber>
    </recommendedName>
    <alternativeName>
        <fullName evidence="16">Cytochrome aa3 subunit 2</fullName>
    </alternativeName>
</protein>
<evidence type="ECO:0000313" key="22">
    <source>
        <dbReference type="EMBL" id="MBF8643756.1"/>
    </source>
</evidence>
<keyword evidence="4" id="KW-0813">Transport</keyword>
<dbReference type="PANTHER" id="PTHR22888">
    <property type="entry name" value="CYTOCHROME C OXIDASE, SUBUNIT II"/>
    <property type="match status" value="1"/>
</dbReference>
<dbReference type="Pfam" id="PF00034">
    <property type="entry name" value="Cytochrom_C"/>
    <property type="match status" value="1"/>
</dbReference>
<dbReference type="InterPro" id="IPR036909">
    <property type="entry name" value="Cyt_c-like_dom_sf"/>
</dbReference>
<dbReference type="InterPro" id="IPR002429">
    <property type="entry name" value="CcO_II-like_C"/>
</dbReference>
<name>A0ABS0FTQ5_PSELU</name>
<evidence type="ECO:0000256" key="5">
    <source>
        <dbReference type="ARBA" id="ARBA00022617"/>
    </source>
</evidence>
<sequence>MNESTFMHFWPYQASSYAGQVDWLVITFTGMMILFVLPVFICLVVFSFRYRRGSQVPRDHRPAGNHKIEITWIALPFIGAMILFVLSSRLYYVSRTPPLDAMEIHVVAKQWMWKFQHPGGQREINTLHVPMDRAVKLNLISQDVIHSLYFPVMRNKQDALPGTYTHMWFKASKTGIFDGKCAEYCGTDHSAMRVKLVVLRPQEYERWLRQSDTSESLAEQGEGLFRQFGCSGCHAEGSMVRAPRLEGLYGRNVALADGSQVVADDGYIRDSILLPQKQITAGYEPIMPTFANVLDEEAVIRLTAYIKSLGVTQRKGDTE</sequence>
<comment type="catalytic activity">
    <reaction evidence="17">
        <text>4 Fe(II)-[cytochrome c] + O2 + 8 H(+)(in) = 4 Fe(III)-[cytochrome c] + 2 H2O + 4 H(+)(out)</text>
        <dbReference type="Rhea" id="RHEA:11436"/>
        <dbReference type="Rhea" id="RHEA-COMP:10350"/>
        <dbReference type="Rhea" id="RHEA-COMP:14399"/>
        <dbReference type="ChEBI" id="CHEBI:15377"/>
        <dbReference type="ChEBI" id="CHEBI:15378"/>
        <dbReference type="ChEBI" id="CHEBI:15379"/>
        <dbReference type="ChEBI" id="CHEBI:29033"/>
        <dbReference type="ChEBI" id="CHEBI:29034"/>
        <dbReference type="EC" id="7.1.1.9"/>
    </reaction>
</comment>
<evidence type="ECO:0000256" key="18">
    <source>
        <dbReference type="PROSITE-ProRule" id="PRU00433"/>
    </source>
</evidence>
<comment type="function">
    <text evidence="15">Subunits I and II form the functional core of the enzyme complex. Electrons originating in cytochrome c are transferred via heme a and Cu(A) to the binuclear center formed by heme a3 and Cu(B).</text>
</comment>
<evidence type="ECO:0000256" key="3">
    <source>
        <dbReference type="ARBA" id="ARBA00012949"/>
    </source>
</evidence>
<evidence type="ECO:0000259" key="21">
    <source>
        <dbReference type="PROSITE" id="PS51007"/>
    </source>
</evidence>
<organism evidence="22 23">
    <name type="scientific">Pseudomonas luteola</name>
    <dbReference type="NCBI Taxonomy" id="47886"/>
    <lineage>
        <taxon>Bacteria</taxon>
        <taxon>Pseudomonadati</taxon>
        <taxon>Pseudomonadota</taxon>
        <taxon>Gammaproteobacteria</taxon>
        <taxon>Pseudomonadales</taxon>
        <taxon>Pseudomonadaceae</taxon>
        <taxon>Pseudomonas</taxon>
    </lineage>
</organism>
<dbReference type="InterPro" id="IPR008972">
    <property type="entry name" value="Cupredoxin"/>
</dbReference>
<keyword evidence="11 19" id="KW-1133">Transmembrane helix</keyword>
<dbReference type="EMBL" id="JADMCD010000022">
    <property type="protein sequence ID" value="MBF8643756.1"/>
    <property type="molecule type" value="Genomic_DNA"/>
</dbReference>
<keyword evidence="14 19" id="KW-0472">Membrane</keyword>
<dbReference type="NCBIfam" id="TIGR02866">
    <property type="entry name" value="CoxB"/>
    <property type="match status" value="1"/>
</dbReference>
<keyword evidence="8 18" id="KW-0479">Metal-binding</keyword>
<evidence type="ECO:0000313" key="23">
    <source>
        <dbReference type="Proteomes" id="UP000626180"/>
    </source>
</evidence>
<dbReference type="Gene3D" id="2.60.40.420">
    <property type="entry name" value="Cupredoxins - blue copper proteins"/>
    <property type="match status" value="1"/>
</dbReference>
<dbReference type="InterPro" id="IPR009056">
    <property type="entry name" value="Cyt_c-like_dom"/>
</dbReference>
<feature type="domain" description="Cytochrome c" evidence="21">
    <location>
        <begin position="216"/>
        <end position="310"/>
    </location>
</feature>
<dbReference type="InterPro" id="IPR036257">
    <property type="entry name" value="Cyt_c_oxidase_su2_TM_sf"/>
</dbReference>
<dbReference type="Proteomes" id="UP000626180">
    <property type="component" value="Unassembled WGS sequence"/>
</dbReference>
<keyword evidence="23" id="KW-1185">Reference proteome</keyword>
<dbReference type="Pfam" id="PF00116">
    <property type="entry name" value="COX2"/>
    <property type="match status" value="1"/>
</dbReference>
<dbReference type="Gene3D" id="1.10.287.90">
    <property type="match status" value="1"/>
</dbReference>
<evidence type="ECO:0000256" key="15">
    <source>
        <dbReference type="ARBA" id="ARBA00024688"/>
    </source>
</evidence>
<evidence type="ECO:0000256" key="13">
    <source>
        <dbReference type="ARBA" id="ARBA00023008"/>
    </source>
</evidence>
<comment type="similarity">
    <text evidence="2">Belongs to the cytochrome c oxidase subunit 2 family.</text>
</comment>
<dbReference type="InterPro" id="IPR001505">
    <property type="entry name" value="Copper_CuA"/>
</dbReference>
<evidence type="ECO:0000256" key="9">
    <source>
        <dbReference type="ARBA" id="ARBA00022967"/>
    </source>
</evidence>
<keyword evidence="5 18" id="KW-0349">Heme</keyword>
<keyword evidence="12 18" id="KW-0408">Iron</keyword>
<keyword evidence="9" id="KW-1278">Translocase</keyword>
<evidence type="ECO:0000256" key="11">
    <source>
        <dbReference type="ARBA" id="ARBA00022989"/>
    </source>
</evidence>
<feature type="transmembrane region" description="Helical" evidence="19">
    <location>
        <begin position="70"/>
        <end position="92"/>
    </location>
</feature>
<dbReference type="EC" id="7.1.1.9" evidence="3"/>
<keyword evidence="10" id="KW-0249">Electron transport</keyword>
<evidence type="ECO:0000256" key="7">
    <source>
        <dbReference type="ARBA" id="ARBA00022692"/>
    </source>
</evidence>
<dbReference type="PANTHER" id="PTHR22888:SF9">
    <property type="entry name" value="CYTOCHROME C OXIDASE SUBUNIT 2"/>
    <property type="match status" value="1"/>
</dbReference>
<feature type="domain" description="Cytochrome oxidase subunit II copper A binding" evidence="20">
    <location>
        <begin position="99"/>
        <end position="210"/>
    </location>
</feature>
<evidence type="ECO:0000259" key="20">
    <source>
        <dbReference type="PROSITE" id="PS50857"/>
    </source>
</evidence>
<dbReference type="PROSITE" id="PS51007">
    <property type="entry name" value="CYTC"/>
    <property type="match status" value="1"/>
</dbReference>
<dbReference type="SUPFAM" id="SSF81464">
    <property type="entry name" value="Cytochrome c oxidase subunit II-like, transmembrane region"/>
    <property type="match status" value="1"/>
</dbReference>
<evidence type="ECO:0000256" key="19">
    <source>
        <dbReference type="SAM" id="Phobius"/>
    </source>
</evidence>
<dbReference type="InterPro" id="IPR045187">
    <property type="entry name" value="CcO_II"/>
</dbReference>
<evidence type="ECO:0000256" key="17">
    <source>
        <dbReference type="ARBA" id="ARBA00047816"/>
    </source>
</evidence>
<evidence type="ECO:0000256" key="4">
    <source>
        <dbReference type="ARBA" id="ARBA00022448"/>
    </source>
</evidence>
<evidence type="ECO:0000256" key="12">
    <source>
        <dbReference type="ARBA" id="ARBA00023004"/>
    </source>
</evidence>
<keyword evidence="6" id="KW-0679">Respiratory chain</keyword>
<keyword evidence="13" id="KW-0186">Copper</keyword>
<evidence type="ECO:0000256" key="14">
    <source>
        <dbReference type="ARBA" id="ARBA00023136"/>
    </source>
</evidence>
<dbReference type="RefSeq" id="WP_196122407.1">
    <property type="nucleotide sequence ID" value="NZ_JADMCD010000022.1"/>
</dbReference>
<keyword evidence="7 19" id="KW-0812">Transmembrane</keyword>
<feature type="transmembrane region" description="Helical" evidence="19">
    <location>
        <begin position="23"/>
        <end position="49"/>
    </location>
</feature>
<dbReference type="CDD" id="cd13915">
    <property type="entry name" value="CuRO_HCO_II_like_2"/>
    <property type="match status" value="1"/>
</dbReference>
<comment type="subcellular location">
    <subcellularLocation>
        <location evidence="1">Membrane</location>
        <topology evidence="1">Multi-pass membrane protein</topology>
    </subcellularLocation>
</comment>
<dbReference type="InterPro" id="IPR014222">
    <property type="entry name" value="Cyt_c_oxidase_su2"/>
</dbReference>
<evidence type="ECO:0000256" key="16">
    <source>
        <dbReference type="ARBA" id="ARBA00031399"/>
    </source>
</evidence>
<dbReference type="SUPFAM" id="SSF46626">
    <property type="entry name" value="Cytochrome c"/>
    <property type="match status" value="1"/>
</dbReference>
<evidence type="ECO:0000256" key="2">
    <source>
        <dbReference type="ARBA" id="ARBA00007866"/>
    </source>
</evidence>
<evidence type="ECO:0000256" key="10">
    <source>
        <dbReference type="ARBA" id="ARBA00022982"/>
    </source>
</evidence>
<evidence type="ECO:0000256" key="8">
    <source>
        <dbReference type="ARBA" id="ARBA00022723"/>
    </source>
</evidence>
<comment type="caution">
    <text evidence="22">The sequence shown here is derived from an EMBL/GenBank/DDBJ whole genome shotgun (WGS) entry which is preliminary data.</text>
</comment>
<evidence type="ECO:0000256" key="1">
    <source>
        <dbReference type="ARBA" id="ARBA00004141"/>
    </source>
</evidence>
<dbReference type="PROSITE" id="PS50857">
    <property type="entry name" value="COX2_CUA"/>
    <property type="match status" value="1"/>
</dbReference>
<dbReference type="SUPFAM" id="SSF49503">
    <property type="entry name" value="Cupredoxins"/>
    <property type="match status" value="1"/>
</dbReference>
<reference evidence="22 23" key="1">
    <citation type="submission" date="2020-10" db="EMBL/GenBank/DDBJ databases">
        <title>Genome sequences of Pseudomonas isolates.</title>
        <authorList>
            <person name="Wessels L."/>
            <person name="Reich F."/>
            <person name="Hammerl J."/>
        </authorList>
    </citation>
    <scope>NUCLEOTIDE SEQUENCE [LARGE SCALE GENOMIC DNA]</scope>
    <source>
        <strain evidence="22 23">20-MO00624-0</strain>
    </source>
</reference>
<accession>A0ABS0FTQ5</accession>
<evidence type="ECO:0000256" key="6">
    <source>
        <dbReference type="ARBA" id="ARBA00022660"/>
    </source>
</evidence>
<dbReference type="PROSITE" id="PS00078">
    <property type="entry name" value="COX2"/>
    <property type="match status" value="1"/>
</dbReference>
<gene>
    <name evidence="22" type="primary">coxB</name>
    <name evidence="22" type="ORF">IRZ65_24190</name>
</gene>